<evidence type="ECO:0000259" key="4">
    <source>
        <dbReference type="Pfam" id="PF14768"/>
    </source>
</evidence>
<accession>A0A7R9NUR5</accession>
<sequence length="257" mass="29373">MAVLGISLGTRRNVEAPDLEQRERSSVSYQWWGKLQAQCYSVLGATNIVCLQHVRQRIRASRDKTHDNRRQLEDSYFEQKPAHLTKDEKARMQEELSCTSMIRTICLNADEEETFLLSDERLDVRDIELTFKTMEDIEKETLSVEEEWVLKQCETLLNEDAAMLEAVLAAACQGLVCPVCLKGYMSRSAEGDFIHCRLCSAFLHWSGSVEEYDRLLHAHLETHNSRCGQKPGLLIVPENAENKLGILCSVCNYFNVI</sequence>
<gene>
    <name evidence="5" type="ORF">TTEB3V08_LOCUS5025</name>
</gene>
<reference evidence="5" key="1">
    <citation type="submission" date="2020-11" db="EMBL/GenBank/DDBJ databases">
        <authorList>
            <person name="Tran Van P."/>
        </authorList>
    </citation>
    <scope>NUCLEOTIDE SEQUENCE</scope>
</reference>
<dbReference type="AlphaFoldDB" id="A0A7R9NUR5"/>
<evidence type="ECO:0000313" key="5">
    <source>
        <dbReference type="EMBL" id="CAD7457014.1"/>
    </source>
</evidence>
<evidence type="ECO:0000256" key="1">
    <source>
        <dbReference type="ARBA" id="ARBA00022723"/>
    </source>
</evidence>
<keyword evidence="1" id="KW-0479">Metal-binding</keyword>
<keyword evidence="2" id="KW-0863">Zinc-finger</keyword>
<dbReference type="GO" id="GO:0008270">
    <property type="term" value="F:zinc ion binding"/>
    <property type="evidence" value="ECO:0007669"/>
    <property type="project" value="UniProtKB-KW"/>
</dbReference>
<dbReference type="GO" id="GO:0006606">
    <property type="term" value="P:protein import into nucleus"/>
    <property type="evidence" value="ECO:0007669"/>
    <property type="project" value="TreeGrafter"/>
</dbReference>
<proteinExistence type="predicted"/>
<name>A0A7R9NUR5_9NEOP</name>
<protein>
    <recommendedName>
        <fullName evidence="4">RPA-interacting protein C-terminal domain-containing protein</fullName>
    </recommendedName>
</protein>
<dbReference type="InterPro" id="IPR028156">
    <property type="entry name" value="RIP"/>
</dbReference>
<evidence type="ECO:0000256" key="3">
    <source>
        <dbReference type="ARBA" id="ARBA00022833"/>
    </source>
</evidence>
<feature type="domain" description="RPA-interacting protein C-terminal" evidence="4">
    <location>
        <begin position="176"/>
        <end position="256"/>
    </location>
</feature>
<dbReference type="PANTHER" id="PTHR31742">
    <property type="entry name" value="RPA-INTERACTING PROTEIN RPAIN"/>
    <property type="match status" value="1"/>
</dbReference>
<organism evidence="5">
    <name type="scientific">Timema tahoe</name>
    <dbReference type="NCBI Taxonomy" id="61484"/>
    <lineage>
        <taxon>Eukaryota</taxon>
        <taxon>Metazoa</taxon>
        <taxon>Ecdysozoa</taxon>
        <taxon>Arthropoda</taxon>
        <taxon>Hexapoda</taxon>
        <taxon>Insecta</taxon>
        <taxon>Pterygota</taxon>
        <taxon>Neoptera</taxon>
        <taxon>Polyneoptera</taxon>
        <taxon>Phasmatodea</taxon>
        <taxon>Timematodea</taxon>
        <taxon>Timematoidea</taxon>
        <taxon>Timematidae</taxon>
        <taxon>Timema</taxon>
    </lineage>
</organism>
<dbReference type="GO" id="GO:0005634">
    <property type="term" value="C:nucleus"/>
    <property type="evidence" value="ECO:0007669"/>
    <property type="project" value="TreeGrafter"/>
</dbReference>
<dbReference type="Pfam" id="PF14768">
    <property type="entry name" value="RPA_interact_C"/>
    <property type="match status" value="1"/>
</dbReference>
<dbReference type="InterPro" id="IPR028159">
    <property type="entry name" value="RPA_interact_C_dom"/>
</dbReference>
<evidence type="ECO:0000256" key="2">
    <source>
        <dbReference type="ARBA" id="ARBA00022771"/>
    </source>
</evidence>
<keyword evidence="3" id="KW-0862">Zinc</keyword>
<dbReference type="PANTHER" id="PTHR31742:SF1">
    <property type="entry name" value="RPA-INTERACTING PROTEIN"/>
    <property type="match status" value="1"/>
</dbReference>
<dbReference type="EMBL" id="OE001529">
    <property type="protein sequence ID" value="CAD7457014.1"/>
    <property type="molecule type" value="Genomic_DNA"/>
</dbReference>